<comment type="caution">
    <text evidence="2">The sequence shown here is derived from an EMBL/GenBank/DDBJ whole genome shotgun (WGS) entry which is preliminary data.</text>
</comment>
<organism evidence="2 3">
    <name type="scientific">Carya illinoinensis</name>
    <name type="common">Pecan</name>
    <dbReference type="NCBI Taxonomy" id="32201"/>
    <lineage>
        <taxon>Eukaryota</taxon>
        <taxon>Viridiplantae</taxon>
        <taxon>Streptophyta</taxon>
        <taxon>Embryophyta</taxon>
        <taxon>Tracheophyta</taxon>
        <taxon>Spermatophyta</taxon>
        <taxon>Magnoliopsida</taxon>
        <taxon>eudicotyledons</taxon>
        <taxon>Gunneridae</taxon>
        <taxon>Pentapetalae</taxon>
        <taxon>rosids</taxon>
        <taxon>fabids</taxon>
        <taxon>Fagales</taxon>
        <taxon>Juglandaceae</taxon>
        <taxon>Carya</taxon>
    </lineage>
</organism>
<protein>
    <submittedName>
        <fullName evidence="2">Uncharacterized protein</fullName>
    </submittedName>
</protein>
<dbReference type="Proteomes" id="UP000811609">
    <property type="component" value="Chromosome 15"/>
</dbReference>
<proteinExistence type="predicted"/>
<sequence length="133" mass="14909">MNMLTSVFDRHAHPKENHHHCLPPPTSNAANRNHQRGALVAQHRNSGNYSSTTNHEPAVPSHPAIITEARTTVGNHLHNEMNMLTSVFDLQNRAFTTVDHWKMEFLGGTEFSAYRSVSLAPPCFTVECSLPHF</sequence>
<reference evidence="2" key="1">
    <citation type="submission" date="2020-12" db="EMBL/GenBank/DDBJ databases">
        <title>WGS assembly of Carya illinoinensis cv. Pawnee.</title>
        <authorList>
            <person name="Platts A."/>
            <person name="Shu S."/>
            <person name="Wright S."/>
            <person name="Barry K."/>
            <person name="Edger P."/>
            <person name="Pires J.C."/>
            <person name="Schmutz J."/>
        </authorList>
    </citation>
    <scope>NUCLEOTIDE SEQUENCE</scope>
    <source>
        <tissue evidence="2">Leaf</tissue>
    </source>
</reference>
<gene>
    <name evidence="2" type="ORF">CIPAW_15G065300</name>
</gene>
<evidence type="ECO:0000313" key="3">
    <source>
        <dbReference type="Proteomes" id="UP000811609"/>
    </source>
</evidence>
<dbReference type="AlphaFoldDB" id="A0A8T1N4T5"/>
<name>A0A8T1N4T5_CARIL</name>
<feature type="region of interest" description="Disordered" evidence="1">
    <location>
        <begin position="1"/>
        <end position="31"/>
    </location>
</feature>
<evidence type="ECO:0000256" key="1">
    <source>
        <dbReference type="SAM" id="MobiDB-lite"/>
    </source>
</evidence>
<accession>A0A8T1N4T5</accession>
<keyword evidence="3" id="KW-1185">Reference proteome</keyword>
<dbReference type="EMBL" id="CM031823">
    <property type="protein sequence ID" value="KAG6626649.1"/>
    <property type="molecule type" value="Genomic_DNA"/>
</dbReference>
<evidence type="ECO:0000313" key="2">
    <source>
        <dbReference type="EMBL" id="KAG6626649.1"/>
    </source>
</evidence>